<dbReference type="Proteomes" id="UP001057402">
    <property type="component" value="Chromosome 5"/>
</dbReference>
<keyword evidence="2" id="KW-1185">Reference proteome</keyword>
<sequence length="528" mass="59145">MFPFQEKFDLGMAQYKVTDFGGDSIVENWFPGNDRGSGLGACQQERQWQEGPVVSGDHDILDEFVFNAMSPSFQICFGDVSGEGVPVAAAENAASLEAQDPTPILPEDEESQALSVEEIIEVAAARFIQMCSLDVDLVSKLGLPLNLSDQESQDVHLVELLLLSAEKVHYQQFDRASKLLAQLSPLCPKDGNTVERLVHYFSRGLRERIDRETGRMSYKEYGRKRTFAPRGDVMIMANCIAFHQGTPFLQVAQFTGVQAIVDAALNAERIHVIDLQIGSGVQWTALIQALASRGARKVELLKITALGMSAKKLVDGTGNRLTRFAKSLNIPFEFRVVVVQDILDLRKENFALGPEETVMVYAQFFLRTLISQPDRLEALMKVIRSIAPRRMVVTEVEANHNSPAFVDRFIECLFYHGMLFDCMETLMDKKDTRMSVETGHFLPAIKNMIATEGEERKYRNVKVDVWKAFFSLFHMTEVELSDAALYQARLIAEQFCGGKFCTLESKGKSLIFSWKGTPVQSISVYGFA</sequence>
<protein>
    <submittedName>
        <fullName evidence="1">Uncharacterized protein</fullName>
    </submittedName>
</protein>
<evidence type="ECO:0000313" key="2">
    <source>
        <dbReference type="Proteomes" id="UP001057402"/>
    </source>
</evidence>
<proteinExistence type="predicted"/>
<dbReference type="EMBL" id="CM042884">
    <property type="protein sequence ID" value="KAI4371377.1"/>
    <property type="molecule type" value="Genomic_DNA"/>
</dbReference>
<name>A0ACB9R5W1_9MYRT</name>
<accession>A0ACB9R5W1</accession>
<comment type="caution">
    <text evidence="1">The sequence shown here is derived from an EMBL/GenBank/DDBJ whole genome shotgun (WGS) entry which is preliminary data.</text>
</comment>
<organism evidence="1 2">
    <name type="scientific">Melastoma candidum</name>
    <dbReference type="NCBI Taxonomy" id="119954"/>
    <lineage>
        <taxon>Eukaryota</taxon>
        <taxon>Viridiplantae</taxon>
        <taxon>Streptophyta</taxon>
        <taxon>Embryophyta</taxon>
        <taxon>Tracheophyta</taxon>
        <taxon>Spermatophyta</taxon>
        <taxon>Magnoliopsida</taxon>
        <taxon>eudicotyledons</taxon>
        <taxon>Gunneridae</taxon>
        <taxon>Pentapetalae</taxon>
        <taxon>rosids</taxon>
        <taxon>malvids</taxon>
        <taxon>Myrtales</taxon>
        <taxon>Melastomataceae</taxon>
        <taxon>Melastomatoideae</taxon>
        <taxon>Melastomateae</taxon>
        <taxon>Melastoma</taxon>
    </lineage>
</organism>
<evidence type="ECO:0000313" key="1">
    <source>
        <dbReference type="EMBL" id="KAI4371377.1"/>
    </source>
</evidence>
<gene>
    <name evidence="1" type="ORF">MLD38_019619</name>
</gene>
<reference evidence="2" key="1">
    <citation type="journal article" date="2023" name="Front. Plant Sci.">
        <title>Chromosomal-level genome assembly of Melastoma candidum provides insights into trichome evolution.</title>
        <authorList>
            <person name="Zhong Y."/>
            <person name="Wu W."/>
            <person name="Sun C."/>
            <person name="Zou P."/>
            <person name="Liu Y."/>
            <person name="Dai S."/>
            <person name="Zhou R."/>
        </authorList>
    </citation>
    <scope>NUCLEOTIDE SEQUENCE [LARGE SCALE GENOMIC DNA]</scope>
</reference>